<protein>
    <recommendedName>
        <fullName evidence="11">Metal-nicotianamine transporter YSL6</fullName>
    </recommendedName>
</protein>
<feature type="transmembrane region" description="Helical" evidence="8">
    <location>
        <begin position="1131"/>
        <end position="1152"/>
    </location>
</feature>
<evidence type="ECO:0000313" key="9">
    <source>
        <dbReference type="EnsemblPlants" id="ONIVA04G08490.1"/>
    </source>
</evidence>
<feature type="transmembrane region" description="Helical" evidence="8">
    <location>
        <begin position="520"/>
        <end position="541"/>
    </location>
</feature>
<comment type="similarity">
    <text evidence="2">Belongs to the YSL (TC 2.A.67.2) family.</text>
</comment>
<comment type="subcellular location">
    <subcellularLocation>
        <location evidence="1">Membrane</location>
        <topology evidence="1">Multi-pass membrane protein</topology>
    </subcellularLocation>
</comment>
<feature type="transmembrane region" description="Helical" evidence="8">
    <location>
        <begin position="981"/>
        <end position="1002"/>
    </location>
</feature>
<proteinExistence type="inferred from homology"/>
<feature type="transmembrane region" description="Helical" evidence="8">
    <location>
        <begin position="1081"/>
        <end position="1100"/>
    </location>
</feature>
<dbReference type="PANTHER" id="PTHR31645">
    <property type="entry name" value="OLIGOPEPTIDE TRANSPORTER YGL114W-RELATED"/>
    <property type="match status" value="1"/>
</dbReference>
<feature type="compositionally biased region" description="Pro residues" evidence="7">
    <location>
        <begin position="644"/>
        <end position="653"/>
    </location>
</feature>
<reference evidence="9" key="2">
    <citation type="submission" date="2018-04" db="EMBL/GenBank/DDBJ databases">
        <title>OnivRS2 (Oryza nivara Reference Sequence Version 2).</title>
        <authorList>
            <person name="Zhang J."/>
            <person name="Kudrna D."/>
            <person name="Lee S."/>
            <person name="Talag J."/>
            <person name="Rajasekar S."/>
            <person name="Welchert J."/>
            <person name="Hsing Y.-I."/>
            <person name="Wing R.A."/>
        </authorList>
    </citation>
    <scope>NUCLEOTIDE SEQUENCE [LARGE SCALE GENOMIC DNA]</scope>
    <source>
        <strain evidence="9">SL10</strain>
    </source>
</reference>
<evidence type="ECO:0000256" key="4">
    <source>
        <dbReference type="ARBA" id="ARBA00022692"/>
    </source>
</evidence>
<dbReference type="InterPro" id="IPR045035">
    <property type="entry name" value="YSL-like"/>
</dbReference>
<feature type="transmembrane region" description="Helical" evidence="8">
    <location>
        <begin position="468"/>
        <end position="486"/>
    </location>
</feature>
<organism evidence="9">
    <name type="scientific">Oryza nivara</name>
    <name type="common">Indian wild rice</name>
    <name type="synonym">Oryza sativa f. spontanea</name>
    <dbReference type="NCBI Taxonomy" id="4536"/>
    <lineage>
        <taxon>Eukaryota</taxon>
        <taxon>Viridiplantae</taxon>
        <taxon>Streptophyta</taxon>
        <taxon>Embryophyta</taxon>
        <taxon>Tracheophyta</taxon>
        <taxon>Spermatophyta</taxon>
        <taxon>Magnoliopsida</taxon>
        <taxon>Liliopsida</taxon>
        <taxon>Poales</taxon>
        <taxon>Poaceae</taxon>
        <taxon>BOP clade</taxon>
        <taxon>Oryzoideae</taxon>
        <taxon>Oryzeae</taxon>
        <taxon>Oryzinae</taxon>
        <taxon>Oryza</taxon>
    </lineage>
</organism>
<evidence type="ECO:0000256" key="6">
    <source>
        <dbReference type="ARBA" id="ARBA00023136"/>
    </source>
</evidence>
<feature type="transmembrane region" description="Helical" evidence="8">
    <location>
        <begin position="393"/>
        <end position="420"/>
    </location>
</feature>
<keyword evidence="4 8" id="KW-0812">Transmembrane</keyword>
<dbReference type="Proteomes" id="UP000006591">
    <property type="component" value="Chromosome 4"/>
</dbReference>
<name>A0A0E0GZY2_ORYNI</name>
<feature type="region of interest" description="Disordered" evidence="7">
    <location>
        <begin position="679"/>
        <end position="698"/>
    </location>
</feature>
<dbReference type="NCBIfam" id="TIGR00728">
    <property type="entry name" value="OPT_sfam"/>
    <property type="match status" value="3"/>
</dbReference>
<feature type="transmembrane region" description="Helical" evidence="8">
    <location>
        <begin position="561"/>
        <end position="583"/>
    </location>
</feature>
<evidence type="ECO:0000256" key="5">
    <source>
        <dbReference type="ARBA" id="ARBA00022989"/>
    </source>
</evidence>
<feature type="transmembrane region" description="Helical" evidence="8">
    <location>
        <begin position="1266"/>
        <end position="1288"/>
    </location>
</feature>
<accession>A0A0E0GZY2</accession>
<feature type="region of interest" description="Disordered" evidence="7">
    <location>
        <begin position="628"/>
        <end position="664"/>
    </location>
</feature>
<feature type="transmembrane region" description="Helical" evidence="8">
    <location>
        <begin position="426"/>
        <end position="447"/>
    </location>
</feature>
<evidence type="ECO:0000256" key="1">
    <source>
        <dbReference type="ARBA" id="ARBA00004141"/>
    </source>
</evidence>
<evidence type="ECO:0000256" key="2">
    <source>
        <dbReference type="ARBA" id="ARBA00010276"/>
    </source>
</evidence>
<feature type="compositionally biased region" description="Pro residues" evidence="7">
    <location>
        <begin position="684"/>
        <end position="694"/>
    </location>
</feature>
<evidence type="ECO:0008006" key="11">
    <source>
        <dbReference type="Google" id="ProtNLM"/>
    </source>
</evidence>
<dbReference type="GO" id="GO:0005774">
    <property type="term" value="C:vacuolar membrane"/>
    <property type="evidence" value="ECO:0007669"/>
    <property type="project" value="TreeGrafter"/>
</dbReference>
<feature type="transmembrane region" description="Helical" evidence="8">
    <location>
        <begin position="41"/>
        <end position="61"/>
    </location>
</feature>
<keyword evidence="5 8" id="KW-1133">Transmembrane helix</keyword>
<evidence type="ECO:0000256" key="3">
    <source>
        <dbReference type="ARBA" id="ARBA00022448"/>
    </source>
</evidence>
<dbReference type="Gramene" id="ONIVA04G08490.1">
    <property type="protein sequence ID" value="ONIVA04G08490.1"/>
    <property type="gene ID" value="ONIVA04G08490"/>
</dbReference>
<dbReference type="InterPro" id="IPR004813">
    <property type="entry name" value="OPT"/>
</dbReference>
<keyword evidence="6 8" id="KW-0472">Membrane</keyword>
<feature type="transmembrane region" description="Helical" evidence="8">
    <location>
        <begin position="1229"/>
        <end position="1246"/>
    </location>
</feature>
<feature type="transmembrane region" description="Helical" evidence="8">
    <location>
        <begin position="1055"/>
        <end position="1075"/>
    </location>
</feature>
<dbReference type="GO" id="GO:0035673">
    <property type="term" value="F:oligopeptide transmembrane transporter activity"/>
    <property type="evidence" value="ECO:0007669"/>
    <property type="project" value="InterPro"/>
</dbReference>
<feature type="transmembrane region" description="Helical" evidence="8">
    <location>
        <begin position="941"/>
        <end position="961"/>
    </location>
</feature>
<reference evidence="9" key="1">
    <citation type="submission" date="2015-04" db="UniProtKB">
        <authorList>
            <consortium name="EnsemblPlants"/>
        </authorList>
    </citation>
    <scope>IDENTIFICATION</scope>
    <source>
        <strain evidence="9">SL10</strain>
    </source>
</reference>
<evidence type="ECO:0000256" key="7">
    <source>
        <dbReference type="SAM" id="MobiDB-lite"/>
    </source>
</evidence>
<keyword evidence="3" id="KW-0813">Transport</keyword>
<feature type="transmembrane region" description="Helical" evidence="8">
    <location>
        <begin position="313"/>
        <end position="334"/>
    </location>
</feature>
<feature type="transmembrane region" description="Helical" evidence="8">
    <location>
        <begin position="820"/>
        <end position="841"/>
    </location>
</feature>
<evidence type="ECO:0000256" key="8">
    <source>
        <dbReference type="SAM" id="Phobius"/>
    </source>
</evidence>
<feature type="transmembrane region" description="Helical" evidence="8">
    <location>
        <begin position="771"/>
        <end position="794"/>
    </location>
</feature>
<dbReference type="EnsemblPlants" id="ONIVA04G08490.1">
    <property type="protein sequence ID" value="ONIVA04G08490.1"/>
    <property type="gene ID" value="ONIVA04G08490"/>
</dbReference>
<feature type="transmembrane region" description="Helical" evidence="8">
    <location>
        <begin position="700"/>
        <end position="722"/>
    </location>
</feature>
<dbReference type="PANTHER" id="PTHR31645:SF16">
    <property type="entry name" value="METAL-NICOTIANAMINE TRANSPORTER YSL5-RELATED"/>
    <property type="match status" value="1"/>
</dbReference>
<feature type="transmembrane region" description="Helical" evidence="8">
    <location>
        <begin position="1173"/>
        <end position="1191"/>
    </location>
</feature>
<keyword evidence="10" id="KW-1185">Reference proteome</keyword>
<feature type="transmembrane region" description="Helical" evidence="8">
    <location>
        <begin position="728"/>
        <end position="750"/>
    </location>
</feature>
<feature type="transmembrane region" description="Helical" evidence="8">
    <location>
        <begin position="81"/>
        <end position="102"/>
    </location>
</feature>
<feature type="transmembrane region" description="Helical" evidence="8">
    <location>
        <begin position="158"/>
        <end position="179"/>
    </location>
</feature>
<dbReference type="Pfam" id="PF03169">
    <property type="entry name" value="OPT"/>
    <property type="match status" value="2"/>
</dbReference>
<evidence type="ECO:0000313" key="10">
    <source>
        <dbReference type="Proteomes" id="UP000006591"/>
    </source>
</evidence>
<feature type="transmembrane region" description="Helical" evidence="8">
    <location>
        <begin position="595"/>
        <end position="619"/>
    </location>
</feature>
<sequence length="1341" mass="145303">MGSVADDAEITGPLLAAAGGGGGDSAAAAGVERVPAWREQVTVRGIVVSAVLGVLFCLITHKLNLTVGVIPSLNVSAGLLGYFLVRSWTAVLGRLGFVIAPFTKQENTVIQTCVVACYGLAFSGGFGSYMLAMDQKTYELIGPDYPGNRAIDVMNPSLGWMIGFMFVVSFLGLFSLVALRKVMVIDYKLTYPSGTATAMLINSFHTTSGAELAEKQVSCLGKYLSISFFWNCFKWFFSGVGDSCGFDNFPSLGLAAFKNTPTYIGCGLICPHIVNCSTLLGAIISWGFLWPYISTKAGDWYPANLGSNDFKGLYGYKVFISVSVILGDGLYNLIKIIYATIKEVMNARSKQGRLPLVRVHDDNEGSKLSAEEKLRNDTFLKDRIPSWLAGSGYVGLAAISTATVPMIFPQIGLFIFASLVGRSGGVIAGLAACGVMMSIVSTAADLMQDFRTGYLTLSSPRSMFVSQLIGTTLGCIIAPLTFWLYWTAFDIGNPDGMFKAPYAVIYREMSILGVEGFSALPQHCLAICSVFFVAAILINLLRDVTPKSVSKFIPLPMAMAVPFYIGAYFAIDMFVGTVILFVWERVNRKESEDFAGAIASGLICGDGIWSVPSAILSIMRIDPPMCIRQREGRKSNQNPLSRAPNPPEMPPPETSSAAAPSPPSPDPLASLLLLHPREREIDPASPPPPPPPPPRWRDQLTLRGVAVAAVLGSLLCVVIHRLNLTVGVIPALNVASGLLAYFLATAWRGAAAVLGLGHHRGRPFTRQENTVIQTCAIACGSLAFSGCSSSYIFAMDRKTYELVGQDYPGNRMEDIRDPSLGWMIGFMFLIALIGPFSIVMLRKVMVIDYKLAFPGGTATALMINSLHGKTEADLAGRKVHCLVKYMSLSFGWSFFKWFFSGVGDSCGFDNFPSFGIEAFKNTFYFNFNPSYVGYGLISPHIVNCSVFLGSVISWGFLWPFIAKQAGDWYPDNLSNTDFRGLYGYKVFIAISVILGDGLYNLVKVFLIIAKEICNARSKEHDLPVQALLQDDDSSRQLLDEKLQTEIFLKDSIPTWLAVSGYIVLAAISTVAVPIIFPQLKWYLVLVCYFLAPAIAFCNSYGMGLTNLNLAPTYGKIALFVFASLVGSDGGVIAGLAACGVIMSIVCSAADLMQDFKSGYLTLSSPRSMFISQMIGVTLGCIIAPLTLWLFWTAFDIGDPDGEYKAPFAIIFREMAIIGIEGFAALPRHCLEICCVFFLAALIINLMKDVVPNHVSRFIPIPMAMAVPFYIGAYFGVDMFIGTLILFAWQKIDRREADDYAVAVASGLICGDGVWSIPSAVLSILGVDPPICMSFRPSSASV</sequence>
<feature type="transmembrane region" description="Helical" evidence="8">
    <location>
        <begin position="273"/>
        <end position="293"/>
    </location>
</feature>
<feature type="transmembrane region" description="Helical" evidence="8">
    <location>
        <begin position="109"/>
        <end position="132"/>
    </location>
</feature>